<dbReference type="InterPro" id="IPR017853">
    <property type="entry name" value="GH"/>
</dbReference>
<dbReference type="CDD" id="cd11328">
    <property type="entry name" value="AmyAc_maltase"/>
    <property type="match status" value="1"/>
</dbReference>
<dbReference type="EMBL" id="JAJSOF020000021">
    <property type="protein sequence ID" value="KAJ4436648.1"/>
    <property type="molecule type" value="Genomic_DNA"/>
</dbReference>
<dbReference type="PANTHER" id="PTHR10357:SF179">
    <property type="entry name" value="NEUTRAL AND BASIC AMINO ACID TRANSPORT PROTEIN RBAT"/>
    <property type="match status" value="1"/>
</dbReference>
<dbReference type="InterPro" id="IPR013780">
    <property type="entry name" value="Glyco_hydro_b"/>
</dbReference>
<dbReference type="Gene3D" id="2.60.40.1180">
    <property type="entry name" value="Golgi alpha-mannosidase II"/>
    <property type="match status" value="1"/>
</dbReference>
<keyword evidence="3" id="KW-0812">Transmembrane</keyword>
<name>A0ABQ8SR18_PERAM</name>
<dbReference type="Proteomes" id="UP001148838">
    <property type="component" value="Unassembled WGS sequence"/>
</dbReference>
<dbReference type="Pfam" id="PF00128">
    <property type="entry name" value="Alpha-amylase"/>
    <property type="match status" value="1"/>
</dbReference>
<dbReference type="InterPro" id="IPR006047">
    <property type="entry name" value="GH13_cat_dom"/>
</dbReference>
<proteinExistence type="predicted"/>
<dbReference type="EC" id="3.2.1.20" evidence="2"/>
<dbReference type="PANTHER" id="PTHR10357">
    <property type="entry name" value="ALPHA-AMYLASE FAMILY MEMBER"/>
    <property type="match status" value="1"/>
</dbReference>
<gene>
    <name evidence="5" type="ORF">ANN_16779</name>
</gene>
<evidence type="ECO:0000313" key="5">
    <source>
        <dbReference type="EMBL" id="KAJ4436648.1"/>
    </source>
</evidence>
<organism evidence="5 6">
    <name type="scientific">Periplaneta americana</name>
    <name type="common">American cockroach</name>
    <name type="synonym">Blatta americana</name>
    <dbReference type="NCBI Taxonomy" id="6978"/>
    <lineage>
        <taxon>Eukaryota</taxon>
        <taxon>Metazoa</taxon>
        <taxon>Ecdysozoa</taxon>
        <taxon>Arthropoda</taxon>
        <taxon>Hexapoda</taxon>
        <taxon>Insecta</taxon>
        <taxon>Pterygota</taxon>
        <taxon>Neoptera</taxon>
        <taxon>Polyneoptera</taxon>
        <taxon>Dictyoptera</taxon>
        <taxon>Blattodea</taxon>
        <taxon>Blattoidea</taxon>
        <taxon>Blattidae</taxon>
        <taxon>Blattinae</taxon>
        <taxon>Periplaneta</taxon>
    </lineage>
</organism>
<feature type="transmembrane region" description="Helical" evidence="3">
    <location>
        <begin position="35"/>
        <end position="58"/>
    </location>
</feature>
<dbReference type="Pfam" id="PF16028">
    <property type="entry name" value="SLC3A2_N"/>
    <property type="match status" value="1"/>
</dbReference>
<sequence length="633" mass="72608">MPLEGYISADGPYTGLTKDQLLECAYRPAWVRVRYMLLIAYWVGWATMLAAAITLIAMTPKCSTPKPLQWWQLSPVYQVYPLSYQDSNQPPDGVGDIRGIESRLDYIKDLGVGAIWLSPIYKSPMKDFGYDVEDFRAIAPVFGTMEDFRSLSEALKERGLKLVMDFIPNHSSNLHKWFQRSIKKQDPYTHYYVWADAKGFESDGKPVPPNNWMSVFGGSAWEWNEDRRQYYLHQFLKEQPDLNYANPLVLQEMKDVLRFWLDEGVDGFRMDAVAHLFEDEELRDEPINEEGTSEDEDAIVAYQDLDHIYTYNLPQVLEVLREFRILLDEYSNTETKIMMTEAYMPVRNLMEYYGNKSTPIAHFPFNFEFIELKKKNLTAESVHNVIKSWMDNLPNGAWPNWVIGNHDNSRVATRFGSELVDAINMIILLLPGTPVTYNGEEIGMEDTAVSWEETKDTFGINAGPVNYKKVSRDPERTPIQWTAGKNAGFSNANRTWLPVNPNYPKLNVEAQLDATWSHLRVYKLLTQARKEEAVMNGKLDVQVLDKKVLAFTRVKEGFPGYLVVVNFLDDKVTVDLTTLRHVPEESTVYTFSTTYATNFTMKKRIANSAVVLPGKGGLVLTFVPEFQETSIPL</sequence>
<dbReference type="SMART" id="SM00642">
    <property type="entry name" value="Aamy"/>
    <property type="match status" value="1"/>
</dbReference>
<comment type="catalytic activity">
    <reaction evidence="1">
        <text>Hydrolysis of terminal, non-reducing (1-&gt;4)-linked alpha-D-glucose residues with release of alpha-D-glucose.</text>
        <dbReference type="EC" id="3.2.1.20"/>
    </reaction>
</comment>
<keyword evidence="3" id="KW-1133">Transmembrane helix</keyword>
<dbReference type="InterPro" id="IPR031984">
    <property type="entry name" value="SLC3A2_N"/>
</dbReference>
<keyword evidence="6" id="KW-1185">Reference proteome</keyword>
<evidence type="ECO:0000256" key="1">
    <source>
        <dbReference type="ARBA" id="ARBA00001657"/>
    </source>
</evidence>
<evidence type="ECO:0000313" key="6">
    <source>
        <dbReference type="Proteomes" id="UP001148838"/>
    </source>
</evidence>
<comment type="caution">
    <text evidence="5">The sequence shown here is derived from an EMBL/GenBank/DDBJ whole genome shotgun (WGS) entry which is preliminary data.</text>
</comment>
<protein>
    <recommendedName>
        <fullName evidence="2">alpha-glucosidase</fullName>
        <ecNumber evidence="2">3.2.1.20</ecNumber>
    </recommendedName>
</protein>
<feature type="domain" description="Glycosyl hydrolase family 13 catalytic" evidence="4">
    <location>
        <begin position="78"/>
        <end position="476"/>
    </location>
</feature>
<evidence type="ECO:0000256" key="3">
    <source>
        <dbReference type="SAM" id="Phobius"/>
    </source>
</evidence>
<evidence type="ECO:0000256" key="2">
    <source>
        <dbReference type="ARBA" id="ARBA00012741"/>
    </source>
</evidence>
<accession>A0ABQ8SR18</accession>
<evidence type="ECO:0000259" key="4">
    <source>
        <dbReference type="SMART" id="SM00642"/>
    </source>
</evidence>
<dbReference type="Gene3D" id="3.20.20.80">
    <property type="entry name" value="Glycosidases"/>
    <property type="match status" value="1"/>
</dbReference>
<dbReference type="SUPFAM" id="SSF51445">
    <property type="entry name" value="(Trans)glycosidases"/>
    <property type="match status" value="1"/>
</dbReference>
<dbReference type="Gene3D" id="3.90.400.10">
    <property type="entry name" value="Oligo-1,6-glucosidase, Domain 2"/>
    <property type="match status" value="1"/>
</dbReference>
<keyword evidence="3" id="KW-0472">Membrane</keyword>
<reference evidence="5 6" key="1">
    <citation type="journal article" date="2022" name="Allergy">
        <title>Genome assembly and annotation of Periplaneta americana reveal a comprehensive cockroach allergen profile.</title>
        <authorList>
            <person name="Wang L."/>
            <person name="Xiong Q."/>
            <person name="Saelim N."/>
            <person name="Wang L."/>
            <person name="Nong W."/>
            <person name="Wan A.T."/>
            <person name="Shi M."/>
            <person name="Liu X."/>
            <person name="Cao Q."/>
            <person name="Hui J.H.L."/>
            <person name="Sookrung N."/>
            <person name="Leung T.F."/>
            <person name="Tungtrongchitr A."/>
            <person name="Tsui S.K.W."/>
        </authorList>
    </citation>
    <scope>NUCLEOTIDE SEQUENCE [LARGE SCALE GENOMIC DNA]</scope>
    <source>
        <strain evidence="5">PWHHKU_190912</strain>
    </source>
</reference>
<dbReference type="InterPro" id="IPR045857">
    <property type="entry name" value="O16G_dom_2"/>
</dbReference>